<dbReference type="EMBL" id="CP053832">
    <property type="protein sequence ID" value="QKF84581.1"/>
    <property type="molecule type" value="Genomic_DNA"/>
</dbReference>
<dbReference type="Proteomes" id="UP000509722">
    <property type="component" value="Chromosome"/>
</dbReference>
<evidence type="ECO:0000313" key="1">
    <source>
        <dbReference type="EMBL" id="QKF84581.1"/>
    </source>
</evidence>
<proteinExistence type="predicted"/>
<dbReference type="RefSeq" id="WP_018713780.1">
    <property type="nucleotide sequence ID" value="NZ_CP053832.1"/>
</dbReference>
<organism evidence="1 2">
    <name type="scientific">Campylobacter ureolyticus</name>
    <dbReference type="NCBI Taxonomy" id="827"/>
    <lineage>
        <taxon>Bacteria</taxon>
        <taxon>Pseudomonadati</taxon>
        <taxon>Campylobacterota</taxon>
        <taxon>Epsilonproteobacteria</taxon>
        <taxon>Campylobacterales</taxon>
        <taxon>Campylobacteraceae</taxon>
        <taxon>Campylobacter</taxon>
    </lineage>
</organism>
<gene>
    <name evidence="1" type="ORF">CURT_1104</name>
</gene>
<name>A0AAE7JPQ1_9BACT</name>
<evidence type="ECO:0000313" key="2">
    <source>
        <dbReference type="Proteomes" id="UP000509722"/>
    </source>
</evidence>
<dbReference type="AlphaFoldDB" id="A0AAE7JPQ1"/>
<protein>
    <submittedName>
        <fullName evidence="1">Uncharacterized protein</fullName>
    </submittedName>
</protein>
<reference evidence="1 2" key="1">
    <citation type="submission" date="2020-05" db="EMBL/GenBank/DDBJ databases">
        <title>Complete genome sequencing of Campylobacter and Arcobacter type strains.</title>
        <authorList>
            <person name="Miller W.G."/>
            <person name="Yee E."/>
        </authorList>
    </citation>
    <scope>NUCLEOTIDE SEQUENCE [LARGE SCALE GENOMIC DNA]</scope>
    <source>
        <strain evidence="1 2">LMG 6451</strain>
    </source>
</reference>
<dbReference type="GeneID" id="77176010"/>
<sequence>MSELLKDKISSNISEEELFYKIADKGIDAVFHVIEKRSFLNTIKKLMLSQKLRLTNRNQSIKKWCEKKFGSEMGISNFSGNVKNPFRVRYINFERGNKSLSNTMIVIENSVELNNLCKERKKRYGTYVKVVFAGLYQPTRAIKPLTMKVLKTFLSKYNIWDMDFAVDILSKDKSSDKSKFKNAVKGISNNDSKIYTHYSTTYANSCVKGVEKVLIYDKYIKESIYHKQRLCKALEDWKRIELRVRFRKRFSKITNKEILHYKDMLDDIARNYSDFVLFGVYEKTLNAQIAYLKDGRRKIKSEVKFKEWIA</sequence>
<accession>A0AAE7JPQ1</accession>